<sequence length="196" mass="20839">MAPNPPQMSEDEIDDLLYFARAGETKELEELLNALETKYPSVDKAAIITTAKDEHSGNNSLHMAAGNGHFETTKTLLASLPNPTTPDAEPHPVVSHKNTAGNTPLHWAALNGHLEVVKALVMAANADPTVTNNVGHDAVYEAELNEKKDVVEWLLSHCEALEEGIGGGEQAEGEAEGEREGEVKGLLGESSTANAV</sequence>
<keyword evidence="2 3" id="KW-0040">ANK repeat</keyword>
<name>A0A4S2MJW2_9PEZI</name>
<keyword evidence="6" id="KW-1185">Reference proteome</keyword>
<dbReference type="AlphaFoldDB" id="A0A4S2MJW2"/>
<evidence type="ECO:0000256" key="4">
    <source>
        <dbReference type="SAM" id="MobiDB-lite"/>
    </source>
</evidence>
<evidence type="ECO:0000313" key="6">
    <source>
        <dbReference type="Proteomes" id="UP000298138"/>
    </source>
</evidence>
<dbReference type="InParanoid" id="A0A4S2MJW2"/>
<dbReference type="PANTHER" id="PTHR24198">
    <property type="entry name" value="ANKYRIN REPEAT AND PROTEIN KINASE DOMAIN-CONTAINING PROTEIN"/>
    <property type="match status" value="1"/>
</dbReference>
<evidence type="ECO:0000256" key="3">
    <source>
        <dbReference type="PROSITE-ProRule" id="PRU00023"/>
    </source>
</evidence>
<accession>A0A4S2MJW2</accession>
<reference evidence="5 6" key="1">
    <citation type="submission" date="2019-04" db="EMBL/GenBank/DDBJ databases">
        <title>Comparative genomics and transcriptomics to analyze fruiting body development in filamentous ascomycetes.</title>
        <authorList>
            <consortium name="DOE Joint Genome Institute"/>
            <person name="Lutkenhaus R."/>
            <person name="Traeger S."/>
            <person name="Breuer J."/>
            <person name="Kuo A."/>
            <person name="Lipzen A."/>
            <person name="Pangilinan J."/>
            <person name="Dilworth D."/>
            <person name="Sandor L."/>
            <person name="Poggeler S."/>
            <person name="Barry K."/>
            <person name="Grigoriev I.V."/>
            <person name="Nowrousian M."/>
        </authorList>
    </citation>
    <scope>NUCLEOTIDE SEQUENCE [LARGE SCALE GENOMIC DNA]</scope>
    <source>
        <strain evidence="5 6">CBS 389.68</strain>
    </source>
</reference>
<protein>
    <submittedName>
        <fullName evidence="5">Ankyrin</fullName>
    </submittedName>
</protein>
<dbReference type="OrthoDB" id="10057496at2759"/>
<dbReference type="Gene3D" id="1.25.40.20">
    <property type="entry name" value="Ankyrin repeat-containing domain"/>
    <property type="match status" value="1"/>
</dbReference>
<evidence type="ECO:0000313" key="5">
    <source>
        <dbReference type="EMBL" id="TGZ77173.1"/>
    </source>
</evidence>
<dbReference type="STRING" id="341454.A0A4S2MJW2"/>
<evidence type="ECO:0000256" key="2">
    <source>
        <dbReference type="ARBA" id="ARBA00023043"/>
    </source>
</evidence>
<keyword evidence="1" id="KW-0677">Repeat</keyword>
<dbReference type="InterPro" id="IPR002110">
    <property type="entry name" value="Ankyrin_rpt"/>
</dbReference>
<dbReference type="PROSITE" id="PS50088">
    <property type="entry name" value="ANK_REPEAT"/>
    <property type="match status" value="2"/>
</dbReference>
<feature type="repeat" description="ANK" evidence="3">
    <location>
        <begin position="100"/>
        <end position="133"/>
    </location>
</feature>
<proteinExistence type="predicted"/>
<feature type="repeat" description="ANK" evidence="3">
    <location>
        <begin position="56"/>
        <end position="88"/>
    </location>
</feature>
<dbReference type="Pfam" id="PF13637">
    <property type="entry name" value="Ank_4"/>
    <property type="match status" value="1"/>
</dbReference>
<dbReference type="FunCoup" id="A0A4S2MJW2">
    <property type="interactions" value="38"/>
</dbReference>
<organism evidence="5 6">
    <name type="scientific">Ascodesmis nigricans</name>
    <dbReference type="NCBI Taxonomy" id="341454"/>
    <lineage>
        <taxon>Eukaryota</taxon>
        <taxon>Fungi</taxon>
        <taxon>Dikarya</taxon>
        <taxon>Ascomycota</taxon>
        <taxon>Pezizomycotina</taxon>
        <taxon>Pezizomycetes</taxon>
        <taxon>Pezizales</taxon>
        <taxon>Ascodesmidaceae</taxon>
        <taxon>Ascodesmis</taxon>
    </lineage>
</organism>
<dbReference type="PRINTS" id="PR01415">
    <property type="entry name" value="ANKYRIN"/>
</dbReference>
<dbReference type="SMART" id="SM00248">
    <property type="entry name" value="ANK"/>
    <property type="match status" value="3"/>
</dbReference>
<feature type="region of interest" description="Disordered" evidence="4">
    <location>
        <begin position="165"/>
        <end position="196"/>
    </location>
</feature>
<evidence type="ECO:0000256" key="1">
    <source>
        <dbReference type="ARBA" id="ARBA00022737"/>
    </source>
</evidence>
<dbReference type="Proteomes" id="UP000298138">
    <property type="component" value="Unassembled WGS sequence"/>
</dbReference>
<dbReference type="PROSITE" id="PS50297">
    <property type="entry name" value="ANK_REP_REGION"/>
    <property type="match status" value="1"/>
</dbReference>
<dbReference type="SUPFAM" id="SSF48403">
    <property type="entry name" value="Ankyrin repeat"/>
    <property type="match status" value="1"/>
</dbReference>
<dbReference type="PANTHER" id="PTHR24198:SF165">
    <property type="entry name" value="ANKYRIN REPEAT-CONTAINING PROTEIN-RELATED"/>
    <property type="match status" value="1"/>
</dbReference>
<dbReference type="InterPro" id="IPR036770">
    <property type="entry name" value="Ankyrin_rpt-contain_sf"/>
</dbReference>
<gene>
    <name evidence="5" type="ORF">EX30DRAFT_335891</name>
</gene>
<dbReference type="EMBL" id="ML220158">
    <property type="protein sequence ID" value="TGZ77173.1"/>
    <property type="molecule type" value="Genomic_DNA"/>
</dbReference>